<organism evidence="2 3">
    <name type="scientific">Corynebacterium ammoniagenes</name>
    <name type="common">Brevibacterium ammoniagenes</name>
    <dbReference type="NCBI Taxonomy" id="1697"/>
    <lineage>
        <taxon>Bacteria</taxon>
        <taxon>Bacillati</taxon>
        <taxon>Actinomycetota</taxon>
        <taxon>Actinomycetes</taxon>
        <taxon>Mycobacteriales</taxon>
        <taxon>Corynebacteriaceae</taxon>
        <taxon>Corynebacterium</taxon>
    </lineage>
</organism>
<comment type="caution">
    <text evidence="2">The sequence shown here is derived from an EMBL/GenBank/DDBJ whole genome shotgun (WGS) entry which is preliminary data.</text>
</comment>
<evidence type="ECO:0000313" key="3">
    <source>
        <dbReference type="Proteomes" id="UP001054925"/>
    </source>
</evidence>
<dbReference type="Gene3D" id="3.30.420.10">
    <property type="entry name" value="Ribonuclease H-like superfamily/Ribonuclease H"/>
    <property type="match status" value="1"/>
</dbReference>
<sequence>MSSYTSYAVLDFETTGIGSTDRVIEIGVMLLDEHLQVKKTWDTLVYPERDIPNSFVHKITESDVAHAPTFAGGIRTACQAIRRPHYGRAWC</sequence>
<gene>
    <name evidence="2" type="ORF">CAT723_05370</name>
</gene>
<dbReference type="Proteomes" id="UP001054925">
    <property type="component" value="Unassembled WGS sequence"/>
</dbReference>
<protein>
    <recommendedName>
        <fullName evidence="1">Exonuclease domain-containing protein</fullName>
    </recommendedName>
</protein>
<evidence type="ECO:0000313" key="2">
    <source>
        <dbReference type="EMBL" id="GJN42058.1"/>
    </source>
</evidence>
<dbReference type="GO" id="GO:0004527">
    <property type="term" value="F:exonuclease activity"/>
    <property type="evidence" value="ECO:0007669"/>
    <property type="project" value="UniProtKB-ARBA"/>
</dbReference>
<evidence type="ECO:0000259" key="1">
    <source>
        <dbReference type="Pfam" id="PF00929"/>
    </source>
</evidence>
<dbReference type="RefSeq" id="WP_168938726.1">
    <property type="nucleotide sequence ID" value="NZ_JABAGB010000001.1"/>
</dbReference>
<dbReference type="Pfam" id="PF00929">
    <property type="entry name" value="RNase_T"/>
    <property type="match status" value="1"/>
</dbReference>
<proteinExistence type="predicted"/>
<dbReference type="GO" id="GO:0003676">
    <property type="term" value="F:nucleic acid binding"/>
    <property type="evidence" value="ECO:0007669"/>
    <property type="project" value="InterPro"/>
</dbReference>
<dbReference type="EMBL" id="BQKK01000001">
    <property type="protein sequence ID" value="GJN42058.1"/>
    <property type="molecule type" value="Genomic_DNA"/>
</dbReference>
<name>A0AAV5G1P0_CORAM</name>
<dbReference type="AlphaFoldDB" id="A0AAV5G1P0"/>
<dbReference type="InterPro" id="IPR012337">
    <property type="entry name" value="RNaseH-like_sf"/>
</dbReference>
<feature type="domain" description="Exonuclease" evidence="1">
    <location>
        <begin position="9"/>
        <end position="72"/>
    </location>
</feature>
<dbReference type="InterPro" id="IPR036397">
    <property type="entry name" value="RNaseH_sf"/>
</dbReference>
<dbReference type="CDD" id="cd06127">
    <property type="entry name" value="DEDDh"/>
    <property type="match status" value="1"/>
</dbReference>
<accession>A0AAV5G1P0</accession>
<dbReference type="SUPFAM" id="SSF53098">
    <property type="entry name" value="Ribonuclease H-like"/>
    <property type="match status" value="1"/>
</dbReference>
<reference evidence="2" key="1">
    <citation type="submission" date="2021-12" db="EMBL/GenBank/DDBJ databases">
        <title>Draft genome sequence of Corynebacterium ammoniagenes strain T-723.</title>
        <authorList>
            <person name="Matsuzawa M."/>
            <person name="Hiratani M."/>
            <person name="Abe I."/>
            <person name="Tsuji Y."/>
            <person name="Nakamura J."/>
        </authorList>
    </citation>
    <scope>NUCLEOTIDE SEQUENCE</scope>
    <source>
        <strain evidence="2">T-723</strain>
    </source>
</reference>
<dbReference type="InterPro" id="IPR013520">
    <property type="entry name" value="Ribonucl_H"/>
</dbReference>